<dbReference type="OrthoDB" id="9808276at2"/>
<dbReference type="GO" id="GO:0004029">
    <property type="term" value="F:aldehyde dehydrogenase (NAD+) activity"/>
    <property type="evidence" value="ECO:0007669"/>
    <property type="project" value="TreeGrafter"/>
</dbReference>
<proteinExistence type="predicted"/>
<dbReference type="InterPro" id="IPR001509">
    <property type="entry name" value="Epimerase_deHydtase"/>
</dbReference>
<dbReference type="InterPro" id="IPR051783">
    <property type="entry name" value="NAD(P)-dependent_oxidoreduct"/>
</dbReference>
<dbReference type="Gene3D" id="3.40.50.720">
    <property type="entry name" value="NAD(P)-binding Rossmann-like Domain"/>
    <property type="match status" value="1"/>
</dbReference>
<reference evidence="3" key="1">
    <citation type="submission" date="2015-03" db="EMBL/GenBank/DDBJ databases">
        <title>Draft genome sequence of a novel methanotroph (Sn10-6) isolated from flooded ricefield rhizosphere in India.</title>
        <authorList>
            <person name="Pandit P.S."/>
            <person name="Pore S.D."/>
            <person name="Arora P."/>
            <person name="Kapse N.G."/>
            <person name="Dhakephalkar P.K."/>
            <person name="Rahalkar M.C."/>
        </authorList>
    </citation>
    <scope>NUCLEOTIDE SEQUENCE [LARGE SCALE GENOMIC DNA]</scope>
    <source>
        <strain evidence="3">Sn10-6</strain>
    </source>
</reference>
<evidence type="ECO:0000259" key="1">
    <source>
        <dbReference type="Pfam" id="PF01370"/>
    </source>
</evidence>
<protein>
    <submittedName>
        <fullName evidence="2">Ketopantoate reductase</fullName>
    </submittedName>
</protein>
<dbReference type="Pfam" id="PF01370">
    <property type="entry name" value="Epimerase"/>
    <property type="match status" value="1"/>
</dbReference>
<sequence>MANILLIGGGQLGFSLAQTLAQSGHQVTVIKRTKITDYPGINFIAADISDDQMLASLSITADAVFFIIAADSRTEADYRKVYQAGLCNVLEKFSYCPWFFVSSTSVYGQDQGEWVDENSVTQPKAITSQLLLQAEHQVLAARSDSVIVRFAGIYGPGREYLLRLARSVPYIQQTPPYYTNRIHQADAVAVLAFLLKQRLQGVDLDNCYLACDNDQAPLWDVMQWLSTRLGCTPPLAKPFDASTTQNKRCLNTRLTALGFEFIYPSYQTGYLELLS</sequence>
<comment type="caution">
    <text evidence="2">The sequence shown here is derived from an EMBL/GenBank/DDBJ whole genome shotgun (WGS) entry which is preliminary data.</text>
</comment>
<dbReference type="PANTHER" id="PTHR48079:SF6">
    <property type="entry name" value="NAD(P)-BINDING DOMAIN-CONTAINING PROTEIN-RELATED"/>
    <property type="match status" value="1"/>
</dbReference>
<name>A0A0F3IH38_9GAMM</name>
<keyword evidence="3" id="KW-1185">Reference proteome</keyword>
<dbReference type="Proteomes" id="UP000033684">
    <property type="component" value="Unassembled WGS sequence"/>
</dbReference>
<dbReference type="InterPro" id="IPR036291">
    <property type="entry name" value="NAD(P)-bd_dom_sf"/>
</dbReference>
<evidence type="ECO:0000313" key="2">
    <source>
        <dbReference type="EMBL" id="KJV06090.1"/>
    </source>
</evidence>
<dbReference type="GO" id="GO:0005737">
    <property type="term" value="C:cytoplasm"/>
    <property type="evidence" value="ECO:0007669"/>
    <property type="project" value="TreeGrafter"/>
</dbReference>
<dbReference type="AlphaFoldDB" id="A0A0F3IH38"/>
<dbReference type="RefSeq" id="WP_045779642.1">
    <property type="nucleotide sequence ID" value="NZ_LAJX01000135.1"/>
</dbReference>
<dbReference type="PATRIC" id="fig|1632867.3.peg.1051"/>
<dbReference type="EMBL" id="LAJX01000135">
    <property type="protein sequence ID" value="KJV06090.1"/>
    <property type="molecule type" value="Genomic_DNA"/>
</dbReference>
<organism evidence="2 3">
    <name type="scientific">Methylocucumis oryzae</name>
    <dbReference type="NCBI Taxonomy" id="1632867"/>
    <lineage>
        <taxon>Bacteria</taxon>
        <taxon>Pseudomonadati</taxon>
        <taxon>Pseudomonadota</taxon>
        <taxon>Gammaproteobacteria</taxon>
        <taxon>Methylococcales</taxon>
        <taxon>Methylococcaceae</taxon>
        <taxon>Methylocucumis</taxon>
    </lineage>
</organism>
<dbReference type="SUPFAM" id="SSF51735">
    <property type="entry name" value="NAD(P)-binding Rossmann-fold domains"/>
    <property type="match status" value="1"/>
</dbReference>
<gene>
    <name evidence="2" type="ORF">VZ94_13590</name>
</gene>
<dbReference type="PANTHER" id="PTHR48079">
    <property type="entry name" value="PROTEIN YEEZ"/>
    <property type="match status" value="1"/>
</dbReference>
<accession>A0A0F3IH38</accession>
<feature type="domain" description="NAD-dependent epimerase/dehydratase" evidence="1">
    <location>
        <begin position="4"/>
        <end position="159"/>
    </location>
</feature>
<evidence type="ECO:0000313" key="3">
    <source>
        <dbReference type="Proteomes" id="UP000033684"/>
    </source>
</evidence>
<reference evidence="2 3" key="2">
    <citation type="journal article" date="2016" name="Microb. Ecol.">
        <title>Genome Characteristics of a Novel Type I Methanotroph (Sn10-6) Isolated from a Flooded Indian Rice Field.</title>
        <authorList>
            <person name="Rahalkar M.C."/>
            <person name="Pandit P.S."/>
            <person name="Dhakephalkar P.K."/>
            <person name="Pore S."/>
            <person name="Arora P."/>
            <person name="Kapse N."/>
        </authorList>
    </citation>
    <scope>NUCLEOTIDE SEQUENCE [LARGE SCALE GENOMIC DNA]</scope>
    <source>
        <strain evidence="2 3">Sn10-6</strain>
    </source>
</reference>